<feature type="region of interest" description="Disordered" evidence="5">
    <location>
        <begin position="1"/>
        <end position="75"/>
    </location>
</feature>
<dbReference type="CDD" id="cd16531">
    <property type="entry name" value="RING-HC_RING1-like"/>
    <property type="match status" value="1"/>
</dbReference>
<feature type="compositionally biased region" description="Acidic residues" evidence="5">
    <location>
        <begin position="55"/>
        <end position="73"/>
    </location>
</feature>
<proteinExistence type="predicted"/>
<reference evidence="7" key="1">
    <citation type="submission" date="2022-04" db="EMBL/GenBank/DDBJ databases">
        <title>Carnegiea gigantea Genome sequencing and assembly v2.</title>
        <authorList>
            <person name="Copetti D."/>
            <person name="Sanderson M.J."/>
            <person name="Burquez A."/>
            <person name="Wojciechowski M.F."/>
        </authorList>
    </citation>
    <scope>NUCLEOTIDE SEQUENCE</scope>
    <source>
        <strain evidence="7">SGP5-SGP5p</strain>
        <tissue evidence="7">Aerial part</tissue>
    </source>
</reference>
<dbReference type="GO" id="GO:0008270">
    <property type="term" value="F:zinc ion binding"/>
    <property type="evidence" value="ECO:0007669"/>
    <property type="project" value="UniProtKB-KW"/>
</dbReference>
<organism evidence="7 8">
    <name type="scientific">Carnegiea gigantea</name>
    <dbReference type="NCBI Taxonomy" id="171969"/>
    <lineage>
        <taxon>Eukaryota</taxon>
        <taxon>Viridiplantae</taxon>
        <taxon>Streptophyta</taxon>
        <taxon>Embryophyta</taxon>
        <taxon>Tracheophyta</taxon>
        <taxon>Spermatophyta</taxon>
        <taxon>Magnoliopsida</taxon>
        <taxon>eudicotyledons</taxon>
        <taxon>Gunneridae</taxon>
        <taxon>Pentapetalae</taxon>
        <taxon>Caryophyllales</taxon>
        <taxon>Cactineae</taxon>
        <taxon>Cactaceae</taxon>
        <taxon>Cactoideae</taxon>
        <taxon>Echinocereeae</taxon>
        <taxon>Carnegiea</taxon>
    </lineage>
</organism>
<keyword evidence="8" id="KW-1185">Reference proteome</keyword>
<feature type="region of interest" description="Disordered" evidence="5">
    <location>
        <begin position="391"/>
        <end position="416"/>
    </location>
</feature>
<dbReference type="InterPro" id="IPR013083">
    <property type="entry name" value="Znf_RING/FYVE/PHD"/>
</dbReference>
<gene>
    <name evidence="7" type="ORF">Cgig2_008885</name>
</gene>
<dbReference type="PANTHER" id="PTHR46537:SF1">
    <property type="entry name" value="E3 UBIQUITIN-PROTEIN LIGASE RING1B-RELATED"/>
    <property type="match status" value="1"/>
</dbReference>
<name>A0A9Q1KL75_9CARY</name>
<dbReference type="SMART" id="SM00184">
    <property type="entry name" value="RING"/>
    <property type="match status" value="1"/>
</dbReference>
<dbReference type="PROSITE" id="PS50089">
    <property type="entry name" value="ZF_RING_2"/>
    <property type="match status" value="1"/>
</dbReference>
<accession>A0A9Q1KL75</accession>
<dbReference type="OrthoDB" id="337575at2759"/>
<evidence type="ECO:0000256" key="3">
    <source>
        <dbReference type="ARBA" id="ARBA00022833"/>
    </source>
</evidence>
<keyword evidence="3" id="KW-0862">Zinc</keyword>
<evidence type="ECO:0000256" key="4">
    <source>
        <dbReference type="PROSITE-ProRule" id="PRU00175"/>
    </source>
</evidence>
<dbReference type="PANTHER" id="PTHR46537">
    <property type="entry name" value="OS11G0578200 PROTEIN"/>
    <property type="match status" value="1"/>
</dbReference>
<keyword evidence="1" id="KW-0479">Metal-binding</keyword>
<dbReference type="InterPro" id="IPR017907">
    <property type="entry name" value="Znf_RING_CS"/>
</dbReference>
<feature type="region of interest" description="Disordered" evidence="5">
    <location>
        <begin position="206"/>
        <end position="300"/>
    </location>
</feature>
<dbReference type="AlphaFoldDB" id="A0A9Q1KL75"/>
<dbReference type="PROSITE" id="PS00518">
    <property type="entry name" value="ZF_RING_1"/>
    <property type="match status" value="1"/>
</dbReference>
<feature type="compositionally biased region" description="Low complexity" evidence="5">
    <location>
        <begin position="287"/>
        <end position="300"/>
    </location>
</feature>
<feature type="compositionally biased region" description="Polar residues" evidence="5">
    <location>
        <begin position="396"/>
        <end position="409"/>
    </location>
</feature>
<dbReference type="Gene3D" id="3.30.40.10">
    <property type="entry name" value="Zinc/RING finger domain, C3HC4 (zinc finger)"/>
    <property type="match status" value="1"/>
</dbReference>
<dbReference type="Proteomes" id="UP001153076">
    <property type="component" value="Unassembled WGS sequence"/>
</dbReference>
<keyword evidence="2 4" id="KW-0863">Zinc-finger</keyword>
<evidence type="ECO:0000256" key="2">
    <source>
        <dbReference type="ARBA" id="ARBA00022771"/>
    </source>
</evidence>
<evidence type="ECO:0000259" key="6">
    <source>
        <dbReference type="PROSITE" id="PS50089"/>
    </source>
</evidence>
<dbReference type="InterPro" id="IPR001841">
    <property type="entry name" value="Znf_RING"/>
</dbReference>
<evidence type="ECO:0000256" key="5">
    <source>
        <dbReference type="SAM" id="MobiDB-lite"/>
    </source>
</evidence>
<sequence>MPAEKRPPEPQNDDASSPLHPKLRRHEGQPSTDDEDPYQQKPPHQSPPPQLPPEQEVDATSPEDEDSDVSDTEDPQHEELVYVDLQSIRKEVQCPICLGIIQYTTFSSVLLSIIKKTRTVMECLHRFCRECIDKSMRMGNNECPACRTHCASRRSLRDDPRYDAIIAALYPDIRKFEEEELAFCEEDETRNQQIQDSIAQVLRKQSEALGKKRPANKDTVGTSVTRPQRGCRNVQTRRRRRRRNASPEYQDSDDNNDVNGIDKLSDPDEHHTEIKQRKGRCRASIGSSHSPSSTNLSLGSSENNLEQRMEAKGSSPGLACSAEMLAWGRGGVRSNARNSNVNGVTSTSARRIRLAKLVDFLRNLEENDDEYVGLQDSLPAENVQMQGMRHRRGSSGHLSTVHPSSASNDKPSEITDPMQNRLHILDREVISGAVANCISNGELVSMYFMLITCNFLLRASSN</sequence>
<dbReference type="EMBL" id="JAKOGI010000085">
    <property type="protein sequence ID" value="KAJ8444828.1"/>
    <property type="molecule type" value="Genomic_DNA"/>
</dbReference>
<evidence type="ECO:0000313" key="8">
    <source>
        <dbReference type="Proteomes" id="UP001153076"/>
    </source>
</evidence>
<comment type="caution">
    <text evidence="7">The sequence shown here is derived from an EMBL/GenBank/DDBJ whole genome shotgun (WGS) entry which is preliminary data.</text>
</comment>
<dbReference type="InterPro" id="IPR044592">
    <property type="entry name" value="RING1A/B"/>
</dbReference>
<feature type="domain" description="RING-type" evidence="6">
    <location>
        <begin position="94"/>
        <end position="147"/>
    </location>
</feature>
<feature type="compositionally biased region" description="Basic residues" evidence="5">
    <location>
        <begin position="235"/>
        <end position="244"/>
    </location>
</feature>
<dbReference type="SUPFAM" id="SSF57850">
    <property type="entry name" value="RING/U-box"/>
    <property type="match status" value="1"/>
</dbReference>
<evidence type="ECO:0000313" key="7">
    <source>
        <dbReference type="EMBL" id="KAJ8444828.1"/>
    </source>
</evidence>
<protein>
    <recommendedName>
        <fullName evidence="6">RING-type domain-containing protein</fullName>
    </recommendedName>
</protein>
<evidence type="ECO:0000256" key="1">
    <source>
        <dbReference type="ARBA" id="ARBA00022723"/>
    </source>
</evidence>
<dbReference type="Pfam" id="PF13923">
    <property type="entry name" value="zf-C3HC4_2"/>
    <property type="match status" value="1"/>
</dbReference>
<feature type="compositionally biased region" description="Basic and acidic residues" evidence="5">
    <location>
        <begin position="263"/>
        <end position="276"/>
    </location>
</feature>